<dbReference type="AlphaFoldDB" id="A0A1H8MSA8"/>
<organism evidence="4 5">
    <name type="scientific">Halogranum amylolyticum</name>
    <dbReference type="NCBI Taxonomy" id="660520"/>
    <lineage>
        <taxon>Archaea</taxon>
        <taxon>Methanobacteriati</taxon>
        <taxon>Methanobacteriota</taxon>
        <taxon>Stenosarchaea group</taxon>
        <taxon>Halobacteria</taxon>
        <taxon>Halobacteriales</taxon>
        <taxon>Haloferacaceae</taxon>
    </lineage>
</organism>
<proteinExistence type="predicted"/>
<feature type="coiled-coil region" evidence="1">
    <location>
        <begin position="342"/>
        <end position="369"/>
    </location>
</feature>
<evidence type="ECO:0000256" key="2">
    <source>
        <dbReference type="SAM" id="MobiDB-lite"/>
    </source>
</evidence>
<feature type="domain" description="NrS-1 polymerase-like HBD" evidence="3">
    <location>
        <begin position="238"/>
        <end position="303"/>
    </location>
</feature>
<keyword evidence="1" id="KW-0175">Coiled coil</keyword>
<evidence type="ECO:0000259" key="3">
    <source>
        <dbReference type="Pfam" id="PF22763"/>
    </source>
</evidence>
<evidence type="ECO:0000256" key="1">
    <source>
        <dbReference type="SAM" id="Coils"/>
    </source>
</evidence>
<protein>
    <recommendedName>
        <fullName evidence="3">NrS-1 polymerase-like HBD domain-containing protein</fullName>
    </recommendedName>
</protein>
<gene>
    <name evidence="4" type="ORF">SAMN04487948_10151</name>
</gene>
<feature type="compositionally biased region" description="Low complexity" evidence="2">
    <location>
        <begin position="302"/>
        <end position="323"/>
    </location>
</feature>
<keyword evidence="5" id="KW-1185">Reference proteome</keyword>
<feature type="region of interest" description="Disordered" evidence="2">
    <location>
        <begin position="297"/>
        <end position="333"/>
    </location>
</feature>
<dbReference type="RefSeq" id="WP_089820469.1">
    <property type="nucleotide sequence ID" value="NZ_FODV01000001.1"/>
</dbReference>
<accession>A0A1H8MSA8</accession>
<evidence type="ECO:0000313" key="5">
    <source>
        <dbReference type="Proteomes" id="UP000199126"/>
    </source>
</evidence>
<reference evidence="5" key="1">
    <citation type="submission" date="2016-10" db="EMBL/GenBank/DDBJ databases">
        <authorList>
            <person name="Varghese N."/>
            <person name="Submissions S."/>
        </authorList>
    </citation>
    <scope>NUCLEOTIDE SEQUENCE [LARGE SCALE GENOMIC DNA]</scope>
    <source>
        <strain evidence="5">CGMCC 1.10121</strain>
    </source>
</reference>
<sequence length="398" mass="43472">MQPTLPDTATVPTALRDVDQWVCWRTRDRGAGKPTKVPIDPATGSFASTTDADTWASYETAYTAAQQRGEAGLGFVFTADDAFVGVDLDDCRDPESGTFEPWVAELIGQLDSYTEVSPSGTGCHVLCRGTMPTSRNRSGDVEMYMESRFFTVTGDHVDGTPATVNHRTAVLGAIATEYLAASDTASTAASTTEAADEPSSTATPTLSDEELLERAKTAANGAKFTRLWGGDTSQYDSHSEADMALCCLLAFWSGGDTHRMNRLFSRSGLYRDKWDEQHFVDGSTYGERTIQRACDRTTEHYTPSPSSSAASATVSSTQSASTPRALSTETLHPVTEKTLHRLTTTEETLEYLEERVSILEEECKMLRDELTEARQPATTDAHQTDTRSVFARVGRLFR</sequence>
<dbReference type="Proteomes" id="UP000199126">
    <property type="component" value="Unassembled WGS sequence"/>
</dbReference>
<dbReference type="InterPro" id="IPR054468">
    <property type="entry name" value="NrSPol-like_HBD"/>
</dbReference>
<dbReference type="OrthoDB" id="238910at2157"/>
<name>A0A1H8MSA8_9EURY</name>
<dbReference type="Pfam" id="PF22763">
    <property type="entry name" value="NrS1-1_pol-like_HBD"/>
    <property type="match status" value="1"/>
</dbReference>
<evidence type="ECO:0000313" key="4">
    <source>
        <dbReference type="EMBL" id="SEO20113.1"/>
    </source>
</evidence>
<dbReference type="EMBL" id="FODV01000001">
    <property type="protein sequence ID" value="SEO20113.1"/>
    <property type="molecule type" value="Genomic_DNA"/>
</dbReference>